<keyword evidence="4" id="KW-0560">Oxidoreductase</keyword>
<feature type="domain" description="FAD/NAD(P)-binding" evidence="5">
    <location>
        <begin position="4"/>
        <end position="266"/>
    </location>
</feature>
<reference evidence="6" key="1">
    <citation type="submission" date="2023-03" db="EMBL/GenBank/DDBJ databases">
        <title>Actinorhabdospora filicis NBRC 111898.</title>
        <authorList>
            <person name="Ichikawa N."/>
            <person name="Sato H."/>
            <person name="Tonouchi N."/>
        </authorList>
    </citation>
    <scope>NUCLEOTIDE SEQUENCE</scope>
    <source>
        <strain evidence="6">NBRC 111898</strain>
    </source>
</reference>
<evidence type="ECO:0000313" key="6">
    <source>
        <dbReference type="EMBL" id="GLZ77615.1"/>
    </source>
</evidence>
<organism evidence="6 7">
    <name type="scientific">Actinorhabdospora filicis</name>
    <dbReference type="NCBI Taxonomy" id="1785913"/>
    <lineage>
        <taxon>Bacteria</taxon>
        <taxon>Bacillati</taxon>
        <taxon>Actinomycetota</taxon>
        <taxon>Actinomycetes</taxon>
        <taxon>Micromonosporales</taxon>
        <taxon>Micromonosporaceae</taxon>
        <taxon>Actinorhabdospora</taxon>
    </lineage>
</organism>
<evidence type="ECO:0000256" key="4">
    <source>
        <dbReference type="ARBA" id="ARBA00023002"/>
    </source>
</evidence>
<evidence type="ECO:0000256" key="2">
    <source>
        <dbReference type="ARBA" id="ARBA00022630"/>
    </source>
</evidence>
<sequence>MSSTVAIIGGGYGGAQVAKSLDAEADVVLIEPRDAFVHAAGSLRALVRPEWAPNMFFSYDNLLERGRVVRDKATAVDARGVTLASGERVEADHIVLAVGSGYPYPAKTETPDRAAALAELAATHEELRKSARVLIFGAGPVGLELAGEIASVWPGKAVTIVDPRESLLDGFDEALRADLLEQLAGLGVRLRLGVRLPEPASEPGVHGVVSTGDEEADIWFRAHGVRTNFLAGFPVNERGRVRVTPRLTVEGHTNVHAVGDVTDVPEAKMAGYAMQHAAVVAENILAALRGEEPTAEYHPSPVPAILLPLGPEGGVGQFPGEGGAWVLPREMVVDYKGRDLFSGRFHELFGTAPVEPDAVAADDTVATTAGTPARHG</sequence>
<accession>A0A9W6WAG7</accession>
<dbReference type="SUPFAM" id="SSF51905">
    <property type="entry name" value="FAD/NAD(P)-binding domain"/>
    <property type="match status" value="1"/>
</dbReference>
<dbReference type="InterPro" id="IPR036188">
    <property type="entry name" value="FAD/NAD-bd_sf"/>
</dbReference>
<evidence type="ECO:0000256" key="1">
    <source>
        <dbReference type="ARBA" id="ARBA00006442"/>
    </source>
</evidence>
<dbReference type="PANTHER" id="PTHR43735:SF3">
    <property type="entry name" value="FERROPTOSIS SUPPRESSOR PROTEIN 1"/>
    <property type="match status" value="1"/>
</dbReference>
<comment type="caution">
    <text evidence="6">The sequence shown here is derived from an EMBL/GenBank/DDBJ whole genome shotgun (WGS) entry which is preliminary data.</text>
</comment>
<keyword evidence="3" id="KW-0274">FAD</keyword>
<name>A0A9W6WAG7_9ACTN</name>
<dbReference type="RefSeq" id="WP_285662715.1">
    <property type="nucleotide sequence ID" value="NZ_BSTX01000001.1"/>
</dbReference>
<gene>
    <name evidence="6" type="ORF">Afil01_24220</name>
</gene>
<evidence type="ECO:0000256" key="3">
    <source>
        <dbReference type="ARBA" id="ARBA00022827"/>
    </source>
</evidence>
<proteinExistence type="inferred from homology"/>
<dbReference type="InterPro" id="IPR023753">
    <property type="entry name" value="FAD/NAD-binding_dom"/>
</dbReference>
<dbReference type="AlphaFoldDB" id="A0A9W6WAG7"/>
<protein>
    <submittedName>
        <fullName evidence="6">Pyridine nucleotide-disulfide oxidoreductase</fullName>
    </submittedName>
</protein>
<evidence type="ECO:0000259" key="5">
    <source>
        <dbReference type="Pfam" id="PF07992"/>
    </source>
</evidence>
<keyword evidence="2" id="KW-0285">Flavoprotein</keyword>
<dbReference type="EMBL" id="BSTX01000001">
    <property type="protein sequence ID" value="GLZ77615.1"/>
    <property type="molecule type" value="Genomic_DNA"/>
</dbReference>
<keyword evidence="7" id="KW-1185">Reference proteome</keyword>
<dbReference type="PANTHER" id="PTHR43735">
    <property type="entry name" value="APOPTOSIS-INDUCING FACTOR 1"/>
    <property type="match status" value="1"/>
</dbReference>
<comment type="similarity">
    <text evidence="1">Belongs to the FAD-dependent oxidoreductase family.</text>
</comment>
<evidence type="ECO:0000313" key="7">
    <source>
        <dbReference type="Proteomes" id="UP001165079"/>
    </source>
</evidence>
<dbReference type="Pfam" id="PF07992">
    <property type="entry name" value="Pyr_redox_2"/>
    <property type="match status" value="1"/>
</dbReference>
<dbReference type="Proteomes" id="UP001165079">
    <property type="component" value="Unassembled WGS sequence"/>
</dbReference>
<dbReference type="Gene3D" id="3.50.50.100">
    <property type="match status" value="1"/>
</dbReference>
<dbReference type="GO" id="GO:0005737">
    <property type="term" value="C:cytoplasm"/>
    <property type="evidence" value="ECO:0007669"/>
    <property type="project" value="TreeGrafter"/>
</dbReference>
<dbReference type="GO" id="GO:0004174">
    <property type="term" value="F:electron-transferring-flavoprotein dehydrogenase activity"/>
    <property type="evidence" value="ECO:0007669"/>
    <property type="project" value="TreeGrafter"/>
</dbReference>
<dbReference type="GO" id="GO:0050660">
    <property type="term" value="F:flavin adenine dinucleotide binding"/>
    <property type="evidence" value="ECO:0007669"/>
    <property type="project" value="TreeGrafter"/>
</dbReference>
<dbReference type="PRINTS" id="PR00368">
    <property type="entry name" value="FADPNR"/>
</dbReference>